<dbReference type="HOGENOM" id="CLU_033536_6_0_9"/>
<accession>A4J3H2</accession>
<dbReference type="Proteomes" id="UP000001556">
    <property type="component" value="Chromosome"/>
</dbReference>
<gene>
    <name evidence="2" type="ordered locus">Dred_1090</name>
</gene>
<dbReference type="EMBL" id="CP000612">
    <property type="protein sequence ID" value="ABO49625.1"/>
    <property type="molecule type" value="Genomic_DNA"/>
</dbReference>
<dbReference type="InterPro" id="IPR050256">
    <property type="entry name" value="Glycosyltransferase_2"/>
</dbReference>
<reference evidence="2 3" key="1">
    <citation type="submission" date="2007-03" db="EMBL/GenBank/DDBJ databases">
        <title>Complete sequence of Desulfotomaculum reducens MI-1.</title>
        <authorList>
            <consortium name="US DOE Joint Genome Institute"/>
            <person name="Copeland A."/>
            <person name="Lucas S."/>
            <person name="Lapidus A."/>
            <person name="Barry K."/>
            <person name="Detter J.C."/>
            <person name="Glavina del Rio T."/>
            <person name="Hammon N."/>
            <person name="Israni S."/>
            <person name="Dalin E."/>
            <person name="Tice H."/>
            <person name="Pitluck S."/>
            <person name="Sims D."/>
            <person name="Brettin T."/>
            <person name="Bruce D."/>
            <person name="Han C."/>
            <person name="Tapia R."/>
            <person name="Schmutz J."/>
            <person name="Larimer F."/>
            <person name="Land M."/>
            <person name="Hauser L."/>
            <person name="Kyrpides N."/>
            <person name="Kim E."/>
            <person name="Tebo B.M."/>
            <person name="Richardson P."/>
        </authorList>
    </citation>
    <scope>NUCLEOTIDE SEQUENCE [LARGE SCALE GENOMIC DNA]</scope>
    <source>
        <strain evidence="2 3">MI-1</strain>
    </source>
</reference>
<dbReference type="InterPro" id="IPR001173">
    <property type="entry name" value="Glyco_trans_2-like"/>
</dbReference>
<sequence length="236" mass="24954">MAKVSVVIPAHNEANRISDTIKGVQRIPEVSEILVIDDASTDGTAELAEQTGATVIRLSKNMGKGGALNAGVAKASGDIVALLDGDLGSSSSEARALILPVLHNTADMTIAQFPRAKKKGGFGLVKNLARSGIRYYAGLESNAPLSGQRVMTRQVLETVVPFASGYGVEVALTIKVARAGFRVLEVPTQMSHAETGRDLRGFMHRGKQFVHVARVLAGCFVQYGFNGFTSAKGCQK</sequence>
<proteinExistence type="predicted"/>
<dbReference type="SUPFAM" id="SSF53448">
    <property type="entry name" value="Nucleotide-diphospho-sugar transferases"/>
    <property type="match status" value="1"/>
</dbReference>
<name>A4J3H2_DESRM</name>
<keyword evidence="2" id="KW-0808">Transferase</keyword>
<dbReference type="CAZy" id="GT2">
    <property type="family name" value="Glycosyltransferase Family 2"/>
</dbReference>
<dbReference type="PANTHER" id="PTHR48090">
    <property type="entry name" value="UNDECAPRENYL-PHOSPHATE 4-DEOXY-4-FORMAMIDO-L-ARABINOSE TRANSFERASE-RELATED"/>
    <property type="match status" value="1"/>
</dbReference>
<dbReference type="eggNOG" id="COG1215">
    <property type="taxonomic scope" value="Bacteria"/>
</dbReference>
<organism evidence="2 3">
    <name type="scientific">Desulforamulus reducens (strain ATCC BAA-1160 / DSM 100696 / MI-1)</name>
    <name type="common">Desulfotomaculum reducens</name>
    <dbReference type="NCBI Taxonomy" id="349161"/>
    <lineage>
        <taxon>Bacteria</taxon>
        <taxon>Bacillati</taxon>
        <taxon>Bacillota</taxon>
        <taxon>Clostridia</taxon>
        <taxon>Eubacteriales</taxon>
        <taxon>Peptococcaceae</taxon>
        <taxon>Desulforamulus</taxon>
    </lineage>
</organism>
<dbReference type="STRING" id="349161.Dred_1090"/>
<dbReference type="AlphaFoldDB" id="A4J3H2"/>
<dbReference type="CDD" id="cd04179">
    <property type="entry name" value="DPM_DPG-synthase_like"/>
    <property type="match status" value="1"/>
</dbReference>
<evidence type="ECO:0000313" key="2">
    <source>
        <dbReference type="EMBL" id="ABO49625.1"/>
    </source>
</evidence>
<dbReference type="InterPro" id="IPR029044">
    <property type="entry name" value="Nucleotide-diphossugar_trans"/>
</dbReference>
<protein>
    <submittedName>
        <fullName evidence="2">Glycosyl transferase, family 2</fullName>
    </submittedName>
</protein>
<evidence type="ECO:0000259" key="1">
    <source>
        <dbReference type="Pfam" id="PF00535"/>
    </source>
</evidence>
<dbReference type="GO" id="GO:0016740">
    <property type="term" value="F:transferase activity"/>
    <property type="evidence" value="ECO:0007669"/>
    <property type="project" value="UniProtKB-KW"/>
</dbReference>
<dbReference type="Gene3D" id="3.90.550.10">
    <property type="entry name" value="Spore Coat Polysaccharide Biosynthesis Protein SpsA, Chain A"/>
    <property type="match status" value="1"/>
</dbReference>
<feature type="domain" description="Glycosyltransferase 2-like" evidence="1">
    <location>
        <begin position="5"/>
        <end position="124"/>
    </location>
</feature>
<dbReference type="KEGG" id="drm:Dred_1090"/>
<evidence type="ECO:0000313" key="3">
    <source>
        <dbReference type="Proteomes" id="UP000001556"/>
    </source>
</evidence>
<dbReference type="Pfam" id="PF00535">
    <property type="entry name" value="Glycos_transf_2"/>
    <property type="match status" value="1"/>
</dbReference>
<dbReference type="RefSeq" id="WP_011877451.1">
    <property type="nucleotide sequence ID" value="NC_009253.1"/>
</dbReference>
<keyword evidence="3" id="KW-1185">Reference proteome</keyword>
<dbReference type="PANTHER" id="PTHR48090:SF7">
    <property type="entry name" value="RFBJ PROTEIN"/>
    <property type="match status" value="1"/>
</dbReference>